<sequence>MKIIVFATLLISLLTSVESDLLAQRHAHRRVERVRVVRARPVRRYPRAKVVVVRPRRVRTVTVLPAGHVTVVSRGRNYYYYNGFYHTQVNNVYTVIAPPRGVRIRVLPVGYTNIVIGGTPHYYYQGAYYKQVGNEYETVEPVVGTVVPNLPEENVDEVTIDGENYYEFDDLLYKPVVTASGTQYEVVGNLDD</sequence>
<dbReference type="Pfam" id="PF20125">
    <property type="entry name" value="DUF6515"/>
    <property type="match status" value="1"/>
</dbReference>
<comment type="caution">
    <text evidence="1">The sequence shown here is derived from an EMBL/GenBank/DDBJ whole genome shotgun (WGS) entry which is preliminary data.</text>
</comment>
<dbReference type="InterPro" id="IPR045398">
    <property type="entry name" value="DUF6515"/>
</dbReference>
<evidence type="ECO:0000313" key="2">
    <source>
        <dbReference type="Proteomes" id="UP001232063"/>
    </source>
</evidence>
<dbReference type="EMBL" id="JASJOU010000013">
    <property type="protein sequence ID" value="MDJ1504907.1"/>
    <property type="molecule type" value="Genomic_DNA"/>
</dbReference>
<name>A0AAE3RC31_9BACT</name>
<gene>
    <name evidence="1" type="ORF">QNI22_29860</name>
</gene>
<dbReference type="AlphaFoldDB" id="A0AAE3RC31"/>
<protein>
    <submittedName>
        <fullName evidence="1">DUF6515 family protein</fullName>
    </submittedName>
</protein>
<keyword evidence="2" id="KW-1185">Reference proteome</keyword>
<dbReference type="RefSeq" id="WP_314516601.1">
    <property type="nucleotide sequence ID" value="NZ_JASJOU010000013.1"/>
</dbReference>
<organism evidence="1 2">
    <name type="scientific">Xanthocytophaga agilis</name>
    <dbReference type="NCBI Taxonomy" id="3048010"/>
    <lineage>
        <taxon>Bacteria</taxon>
        <taxon>Pseudomonadati</taxon>
        <taxon>Bacteroidota</taxon>
        <taxon>Cytophagia</taxon>
        <taxon>Cytophagales</taxon>
        <taxon>Rhodocytophagaceae</taxon>
        <taxon>Xanthocytophaga</taxon>
    </lineage>
</organism>
<reference evidence="1" key="1">
    <citation type="submission" date="2023-05" db="EMBL/GenBank/DDBJ databases">
        <authorList>
            <person name="Zhang X."/>
        </authorList>
    </citation>
    <scope>NUCLEOTIDE SEQUENCE</scope>
    <source>
        <strain evidence="1">BD1B2-1</strain>
    </source>
</reference>
<accession>A0AAE3RC31</accession>
<evidence type="ECO:0000313" key="1">
    <source>
        <dbReference type="EMBL" id="MDJ1504907.1"/>
    </source>
</evidence>
<proteinExistence type="predicted"/>
<dbReference type="Proteomes" id="UP001232063">
    <property type="component" value="Unassembled WGS sequence"/>
</dbReference>